<feature type="transmembrane region" description="Helical" evidence="1">
    <location>
        <begin position="70"/>
        <end position="88"/>
    </location>
</feature>
<gene>
    <name evidence="2" type="ORF">HUO07_20905</name>
</gene>
<keyword evidence="3" id="KW-1185">Reference proteome</keyword>
<proteinExistence type="predicted"/>
<keyword evidence="1" id="KW-0472">Membrane</keyword>
<accession>A0A7Y6RGL5</accession>
<sequence length="286" mass="31018">MSKDTNTASTAEGSTASGAINAASVDEIQPANNERLLSGASASIIFIICVGYIGFHLYALNIQPVETWTYRIIHVSFGLMIGFLLLGATSRFNDDKPQSIVAKFFGIASIILSGYALALVVLLWLQPQDEGTTGPLAFIQSQLGLVSFLALAISLFTSYCIKSNRKRLNMSDLSLGFIALAVAGYLILSLSRWRLMAGTSMVGDLDFYMSTIGVVLILELTRRVAGMALVIITGVFILYAFIGPWLPGIFEHRGYSPARFFTYLYTDNGVLAWISHSTSASTALRL</sequence>
<reference evidence="2 3" key="1">
    <citation type="submission" date="2020-06" db="EMBL/GenBank/DDBJ databases">
        <title>Halomonas sp. QX-1 draft genome sequence.</title>
        <authorList>
            <person name="Qiu X."/>
        </authorList>
    </citation>
    <scope>NUCLEOTIDE SEQUENCE [LARGE SCALE GENOMIC DNA]</scope>
    <source>
        <strain evidence="2 3">QX-1</strain>
    </source>
</reference>
<evidence type="ECO:0000256" key="1">
    <source>
        <dbReference type="SAM" id="Phobius"/>
    </source>
</evidence>
<organism evidence="2 3">
    <name type="scientific">Vreelandella maris</name>
    <dbReference type="NCBI Taxonomy" id="2729617"/>
    <lineage>
        <taxon>Bacteria</taxon>
        <taxon>Pseudomonadati</taxon>
        <taxon>Pseudomonadota</taxon>
        <taxon>Gammaproteobacteria</taxon>
        <taxon>Oceanospirillales</taxon>
        <taxon>Halomonadaceae</taxon>
        <taxon>Vreelandella</taxon>
    </lineage>
</organism>
<keyword evidence="1" id="KW-0812">Transmembrane</keyword>
<dbReference type="RefSeq" id="WP_176305071.1">
    <property type="nucleotide sequence ID" value="NZ_JABWCV010000047.1"/>
</dbReference>
<keyword evidence="1" id="KW-1133">Transmembrane helix</keyword>
<comment type="caution">
    <text evidence="2">The sequence shown here is derived from an EMBL/GenBank/DDBJ whole genome shotgun (WGS) entry which is preliminary data.</text>
</comment>
<feature type="transmembrane region" description="Helical" evidence="1">
    <location>
        <begin position="100"/>
        <end position="125"/>
    </location>
</feature>
<dbReference type="PANTHER" id="PTHR43849">
    <property type="entry name" value="BLL3936 PROTEIN"/>
    <property type="match status" value="1"/>
</dbReference>
<feature type="transmembrane region" description="Helical" evidence="1">
    <location>
        <begin position="137"/>
        <end position="161"/>
    </location>
</feature>
<dbReference type="AlphaFoldDB" id="A0A7Y6RGL5"/>
<feature type="transmembrane region" description="Helical" evidence="1">
    <location>
        <begin position="36"/>
        <end position="58"/>
    </location>
</feature>
<evidence type="ECO:0000313" key="3">
    <source>
        <dbReference type="Proteomes" id="UP000589984"/>
    </source>
</evidence>
<dbReference type="Proteomes" id="UP000589984">
    <property type="component" value="Unassembled WGS sequence"/>
</dbReference>
<dbReference type="EMBL" id="JABWCV010000047">
    <property type="protein sequence ID" value="NVF16582.1"/>
    <property type="molecule type" value="Genomic_DNA"/>
</dbReference>
<dbReference type="PANTHER" id="PTHR43849:SF2">
    <property type="entry name" value="BLL3936 PROTEIN"/>
    <property type="match status" value="1"/>
</dbReference>
<evidence type="ECO:0000313" key="2">
    <source>
        <dbReference type="EMBL" id="NVF16582.1"/>
    </source>
</evidence>
<name>A0A7Y6RGL5_9GAMM</name>
<feature type="transmembrane region" description="Helical" evidence="1">
    <location>
        <begin position="205"/>
        <end position="221"/>
    </location>
</feature>
<feature type="transmembrane region" description="Helical" evidence="1">
    <location>
        <begin position="173"/>
        <end position="193"/>
    </location>
</feature>
<feature type="transmembrane region" description="Helical" evidence="1">
    <location>
        <begin position="228"/>
        <end position="246"/>
    </location>
</feature>
<protein>
    <submittedName>
        <fullName evidence="2">Uncharacterized protein</fullName>
    </submittedName>
</protein>